<feature type="transmembrane region" description="Helical" evidence="1">
    <location>
        <begin position="408"/>
        <end position="427"/>
    </location>
</feature>
<dbReference type="EMBL" id="CAJNOC010000246">
    <property type="protein sequence ID" value="CAF0732770.1"/>
    <property type="molecule type" value="Genomic_DNA"/>
</dbReference>
<feature type="transmembrane region" description="Helical" evidence="1">
    <location>
        <begin position="92"/>
        <end position="114"/>
    </location>
</feature>
<comment type="caution">
    <text evidence="2">The sequence shown here is derived from an EMBL/GenBank/DDBJ whole genome shotgun (WGS) entry which is preliminary data.</text>
</comment>
<accession>A0A813N4A0</accession>
<feature type="transmembrane region" description="Helical" evidence="1">
    <location>
        <begin position="287"/>
        <end position="308"/>
    </location>
</feature>
<feature type="transmembrane region" description="Helical" evidence="1">
    <location>
        <begin position="213"/>
        <end position="234"/>
    </location>
</feature>
<keyword evidence="3" id="KW-1185">Reference proteome</keyword>
<name>A0A813N4A0_9BILA</name>
<feature type="transmembrane region" description="Helical" evidence="1">
    <location>
        <begin position="180"/>
        <end position="201"/>
    </location>
</feature>
<dbReference type="Proteomes" id="UP000663879">
    <property type="component" value="Unassembled WGS sequence"/>
</dbReference>
<evidence type="ECO:0000256" key="1">
    <source>
        <dbReference type="SAM" id="Phobius"/>
    </source>
</evidence>
<dbReference type="AlphaFoldDB" id="A0A813N4A0"/>
<feature type="transmembrane region" description="Helical" evidence="1">
    <location>
        <begin position="385"/>
        <end position="402"/>
    </location>
</feature>
<organism evidence="2 3">
    <name type="scientific">Brachionus calyciflorus</name>
    <dbReference type="NCBI Taxonomy" id="104777"/>
    <lineage>
        <taxon>Eukaryota</taxon>
        <taxon>Metazoa</taxon>
        <taxon>Spiralia</taxon>
        <taxon>Gnathifera</taxon>
        <taxon>Rotifera</taxon>
        <taxon>Eurotatoria</taxon>
        <taxon>Monogononta</taxon>
        <taxon>Pseudotrocha</taxon>
        <taxon>Ploima</taxon>
        <taxon>Brachionidae</taxon>
        <taxon>Brachionus</taxon>
    </lineage>
</organism>
<proteinExistence type="predicted"/>
<evidence type="ECO:0000313" key="3">
    <source>
        <dbReference type="Proteomes" id="UP000663879"/>
    </source>
</evidence>
<feature type="transmembrane region" description="Helical" evidence="1">
    <location>
        <begin position="143"/>
        <end position="160"/>
    </location>
</feature>
<feature type="transmembrane region" description="Helical" evidence="1">
    <location>
        <begin position="121"/>
        <end position="137"/>
    </location>
</feature>
<sequence>MMDVEILIRADTSLMNENGLSDLEVTYRDECSLKRSALRYSKKNIIKNLLIVSICSLLVQSSKSPNLFKSIDFLYSNLIIELSPGLAMNQNVILAFNVVLVFLNSFIIPQLLVLRFGSKNTILISFLSYFIFIISKLCNLKYFNELVFGNSFFIGSLVYVKEISNIFSRYSYQSDLKINFVFYSIFISLNFTSVFFSKFIYNKFLIITKSWLFVHGLTLILIFMAIFLCVFFMDSFNEKQPKFLVANINQLKNKYQLLIVPLTFYLGLLNLFLSKTLNVSIQISNDFYSILIVFLLIVIIMSIFILIGRLLSPNLNFIFAIFLNYLALILMFMVKDCQIFSNLIFFCKIYPTLLSLALLTLDMSLCIFYAYILSKNTAICFAHYFLWRSIGTLILPFVNFLFVYELFFLIFNLTVGLFLLFLIIYYLNEQI</sequence>
<keyword evidence="1" id="KW-1133">Transmembrane helix</keyword>
<dbReference type="OrthoDB" id="10634433at2759"/>
<evidence type="ECO:0000313" key="2">
    <source>
        <dbReference type="EMBL" id="CAF0732770.1"/>
    </source>
</evidence>
<keyword evidence="1" id="KW-0812">Transmembrane</keyword>
<gene>
    <name evidence="2" type="ORF">OXX778_LOCUS2945</name>
</gene>
<keyword evidence="1" id="KW-0472">Membrane</keyword>
<protein>
    <submittedName>
        <fullName evidence="2">Uncharacterized protein</fullName>
    </submittedName>
</protein>
<reference evidence="2" key="1">
    <citation type="submission" date="2021-02" db="EMBL/GenBank/DDBJ databases">
        <authorList>
            <person name="Nowell W R."/>
        </authorList>
    </citation>
    <scope>NUCLEOTIDE SEQUENCE</scope>
    <source>
        <strain evidence="2">Ploen Becks lab</strain>
    </source>
</reference>
<feature type="transmembrane region" description="Helical" evidence="1">
    <location>
        <begin position="315"/>
        <end position="334"/>
    </location>
</feature>
<feature type="transmembrane region" description="Helical" evidence="1">
    <location>
        <begin position="255"/>
        <end position="275"/>
    </location>
</feature>
<feature type="transmembrane region" description="Helical" evidence="1">
    <location>
        <begin position="45"/>
        <end position="62"/>
    </location>
</feature>
<feature type="transmembrane region" description="Helical" evidence="1">
    <location>
        <begin position="354"/>
        <end position="373"/>
    </location>
</feature>